<evidence type="ECO:0000256" key="1">
    <source>
        <dbReference type="SAM" id="SignalP"/>
    </source>
</evidence>
<dbReference type="Proteomes" id="UP001530293">
    <property type="component" value="Unassembled WGS sequence"/>
</dbReference>
<sequence>MPTPQLLKFIIIICSITSSEAFAASRCILPTLARPFAFNSQCKSRTSSGSTSLYSDRSHSSELDSAYEWLAESRVQNDPSIHGKIKWFHPNNTADSKIDDIEFKRIPLYPLGAVHVPHSGENHTIINIEPKNVKMAMDLMNGIWENSLFCASLRARDTNRVASVGTIMQLLDTDDRSIVGAKTWPGDELTLNRVVAKCRAVGVAEILSIEKCDYGEDDYLIAYVRIYNGEATTQNERSNEFDSIALQIIDDYQKVRSIYINSQSLASNELPKFARNAVQTLPTFDNTIVHNEMKFWMLVETWQMLCNTIRQSRRSRLQAIVNELSVAAAMQAKGPLELPVKRKSLPLDVQKQLDDLEQNASRDYLELGMEPVLDFQEIISMKRHIDRVMKLASMIQRERLRLEAKESLIQAFSEMELGEELVSGNYSRGSGKNAFD</sequence>
<evidence type="ECO:0000313" key="2">
    <source>
        <dbReference type="EMBL" id="KAL3768845.1"/>
    </source>
</evidence>
<feature type="chain" id="PRO_5044809590" description="Lon N-terminal domain-containing protein" evidence="1">
    <location>
        <begin position="22"/>
        <end position="436"/>
    </location>
</feature>
<name>A0ABD3MY48_9STRA</name>
<dbReference type="EMBL" id="JALLBG020000062">
    <property type="protein sequence ID" value="KAL3768845.1"/>
    <property type="molecule type" value="Genomic_DNA"/>
</dbReference>
<evidence type="ECO:0008006" key="4">
    <source>
        <dbReference type="Google" id="ProtNLM"/>
    </source>
</evidence>
<proteinExistence type="predicted"/>
<comment type="caution">
    <text evidence="2">The sequence shown here is derived from an EMBL/GenBank/DDBJ whole genome shotgun (WGS) entry which is preliminary data.</text>
</comment>
<protein>
    <recommendedName>
        <fullName evidence="4">Lon N-terminal domain-containing protein</fullName>
    </recommendedName>
</protein>
<feature type="signal peptide" evidence="1">
    <location>
        <begin position="1"/>
        <end position="21"/>
    </location>
</feature>
<accession>A0ABD3MY48</accession>
<evidence type="ECO:0000313" key="3">
    <source>
        <dbReference type="Proteomes" id="UP001530293"/>
    </source>
</evidence>
<reference evidence="2 3" key="1">
    <citation type="submission" date="2024-10" db="EMBL/GenBank/DDBJ databases">
        <title>Updated reference genomes for cyclostephanoid diatoms.</title>
        <authorList>
            <person name="Roberts W.R."/>
            <person name="Alverson A.J."/>
        </authorList>
    </citation>
    <scope>NUCLEOTIDE SEQUENCE [LARGE SCALE GENOMIC DNA]</scope>
    <source>
        <strain evidence="2 3">AJA232-27</strain>
    </source>
</reference>
<dbReference type="AlphaFoldDB" id="A0ABD3MY48"/>
<organism evidence="2 3">
    <name type="scientific">Discostella pseudostelligera</name>
    <dbReference type="NCBI Taxonomy" id="259834"/>
    <lineage>
        <taxon>Eukaryota</taxon>
        <taxon>Sar</taxon>
        <taxon>Stramenopiles</taxon>
        <taxon>Ochrophyta</taxon>
        <taxon>Bacillariophyta</taxon>
        <taxon>Coscinodiscophyceae</taxon>
        <taxon>Thalassiosirophycidae</taxon>
        <taxon>Stephanodiscales</taxon>
        <taxon>Stephanodiscaceae</taxon>
        <taxon>Discostella</taxon>
    </lineage>
</organism>
<keyword evidence="1" id="KW-0732">Signal</keyword>
<keyword evidence="3" id="KW-1185">Reference proteome</keyword>
<gene>
    <name evidence="2" type="ORF">ACHAWU_006946</name>
</gene>